<reference evidence="2 3" key="1">
    <citation type="journal article" date="2021" name="Elife">
        <title>Chloroplast acquisition without the gene transfer in kleptoplastic sea slugs, Plakobranchus ocellatus.</title>
        <authorList>
            <person name="Maeda T."/>
            <person name="Takahashi S."/>
            <person name="Yoshida T."/>
            <person name="Shimamura S."/>
            <person name="Takaki Y."/>
            <person name="Nagai Y."/>
            <person name="Toyoda A."/>
            <person name="Suzuki Y."/>
            <person name="Arimoto A."/>
            <person name="Ishii H."/>
            <person name="Satoh N."/>
            <person name="Nishiyama T."/>
            <person name="Hasebe M."/>
            <person name="Maruyama T."/>
            <person name="Minagawa J."/>
            <person name="Obokata J."/>
            <person name="Shigenobu S."/>
        </authorList>
    </citation>
    <scope>NUCLEOTIDE SEQUENCE [LARGE SCALE GENOMIC DNA]</scope>
</reference>
<accession>A0AAV3YYC0</accession>
<keyword evidence="3" id="KW-1185">Reference proteome</keyword>
<comment type="caution">
    <text evidence="2">The sequence shown here is derived from an EMBL/GenBank/DDBJ whole genome shotgun (WGS) entry which is preliminary data.</text>
</comment>
<feature type="region of interest" description="Disordered" evidence="1">
    <location>
        <begin position="65"/>
        <end position="108"/>
    </location>
</feature>
<sequence length="108" mass="12147">MMYHHICTDKDVKSRARKARAAFMVKNISGQQRISSQELNWLFSIQISDLFYYADVTHGGQQRLYRRQRLSSSPSRGISQTPGGERESRMKSCGSGQASTCGKADNAK</sequence>
<evidence type="ECO:0000256" key="1">
    <source>
        <dbReference type="SAM" id="MobiDB-lite"/>
    </source>
</evidence>
<name>A0AAV3YYC0_9GAST</name>
<dbReference type="AlphaFoldDB" id="A0AAV3YYC0"/>
<proteinExistence type="predicted"/>
<evidence type="ECO:0000313" key="2">
    <source>
        <dbReference type="EMBL" id="GFN87976.1"/>
    </source>
</evidence>
<dbReference type="Proteomes" id="UP000735302">
    <property type="component" value="Unassembled WGS sequence"/>
</dbReference>
<protein>
    <submittedName>
        <fullName evidence="2">Uncharacterized protein</fullName>
    </submittedName>
</protein>
<evidence type="ECO:0000313" key="3">
    <source>
        <dbReference type="Proteomes" id="UP000735302"/>
    </source>
</evidence>
<gene>
    <name evidence="2" type="ORF">PoB_001448200</name>
</gene>
<dbReference type="EMBL" id="BLXT01001819">
    <property type="protein sequence ID" value="GFN87976.1"/>
    <property type="molecule type" value="Genomic_DNA"/>
</dbReference>
<organism evidence="2 3">
    <name type="scientific">Plakobranchus ocellatus</name>
    <dbReference type="NCBI Taxonomy" id="259542"/>
    <lineage>
        <taxon>Eukaryota</taxon>
        <taxon>Metazoa</taxon>
        <taxon>Spiralia</taxon>
        <taxon>Lophotrochozoa</taxon>
        <taxon>Mollusca</taxon>
        <taxon>Gastropoda</taxon>
        <taxon>Heterobranchia</taxon>
        <taxon>Euthyneura</taxon>
        <taxon>Panpulmonata</taxon>
        <taxon>Sacoglossa</taxon>
        <taxon>Placobranchoidea</taxon>
        <taxon>Plakobranchidae</taxon>
        <taxon>Plakobranchus</taxon>
    </lineage>
</organism>